<evidence type="ECO:0000256" key="4">
    <source>
        <dbReference type="ARBA" id="ARBA00023014"/>
    </source>
</evidence>
<reference evidence="6" key="1">
    <citation type="submission" date="2019-01" db="EMBL/GenBank/DDBJ databases">
        <authorList>
            <consortium name="Genoscope - CEA"/>
            <person name="William W."/>
        </authorList>
    </citation>
    <scope>NUCLEOTIDE SEQUENCE</scope>
    <source>
        <strain evidence="6">CR-1</strain>
    </source>
</reference>
<dbReference type="Pfam" id="PF04015">
    <property type="entry name" value="DUF362"/>
    <property type="match status" value="1"/>
</dbReference>
<dbReference type="PANTHER" id="PTHR24960:SF83">
    <property type="entry name" value="4FE-4S FERREDOXIN-TYPE DOMAIN-CONTAINING PROTEIN"/>
    <property type="match status" value="1"/>
</dbReference>
<name>A0A484HJ30_9BACT</name>
<keyword evidence="4" id="KW-0411">Iron-sulfur</keyword>
<dbReference type="EMBL" id="CAACVI010000012">
    <property type="protein sequence ID" value="VEN73592.1"/>
    <property type="molecule type" value="Genomic_DNA"/>
</dbReference>
<dbReference type="GO" id="GO:0051539">
    <property type="term" value="F:4 iron, 4 sulfur cluster binding"/>
    <property type="evidence" value="ECO:0007669"/>
    <property type="project" value="UniProtKB-KW"/>
</dbReference>
<feature type="domain" description="4Fe-4S ferredoxin-type" evidence="5">
    <location>
        <begin position="198"/>
        <end position="226"/>
    </location>
</feature>
<dbReference type="InterPro" id="IPR007160">
    <property type="entry name" value="DUF362"/>
</dbReference>
<feature type="domain" description="4Fe-4S ferredoxin-type" evidence="5">
    <location>
        <begin position="227"/>
        <end position="256"/>
    </location>
</feature>
<dbReference type="Gene3D" id="3.30.70.20">
    <property type="match status" value="1"/>
</dbReference>
<dbReference type="PROSITE" id="PS51379">
    <property type="entry name" value="4FE4S_FER_2"/>
    <property type="match status" value="2"/>
</dbReference>
<dbReference type="Pfam" id="PF12838">
    <property type="entry name" value="Fer4_7"/>
    <property type="match status" value="1"/>
</dbReference>
<dbReference type="AlphaFoldDB" id="A0A484HJ30"/>
<evidence type="ECO:0000256" key="3">
    <source>
        <dbReference type="ARBA" id="ARBA00023004"/>
    </source>
</evidence>
<dbReference type="InterPro" id="IPR017900">
    <property type="entry name" value="4Fe4S_Fe_S_CS"/>
</dbReference>
<dbReference type="InterPro" id="IPR017896">
    <property type="entry name" value="4Fe4S_Fe-S-bd"/>
</dbReference>
<evidence type="ECO:0000256" key="2">
    <source>
        <dbReference type="ARBA" id="ARBA00022723"/>
    </source>
</evidence>
<keyword evidence="2" id="KW-0479">Metal-binding</keyword>
<proteinExistence type="predicted"/>
<evidence type="ECO:0000259" key="5">
    <source>
        <dbReference type="PROSITE" id="PS51379"/>
    </source>
</evidence>
<sequence length="380" mass="41349">MNCKKKKKRGPIMASKVFMIDLRATHKENFISKLGRLMKEAGMPDTFKERDLVALKLHFGEWGNTAYIRPVFVRKVADVVKESGGVPFLTDANTLYAGSRGDSPRHLETAERNGFTYSVVGAPLVIADGLRGKSDRAVEIGLKRFEKAHIGAEIHQADSLVSVAHFKGHELSGFGGAIKNIGMGCASRRGKLAQHSTLSPAVKRKKCVGCGDCAERCAADAILMVEEKAKIDVERCVGCGECILICPNSAIDIQWNQSIPVFLENMVEYAFGVLKGKEGRAFCLNFLTDISPACDCYPTNDAPIVRNIGVLASKDPVAIDQASADLVNSEPALPGCCLSENTGPGQDKFKGIYPHVDWTIQLDYAERIGLGTRSYDLVRL</sequence>
<dbReference type="PROSITE" id="PS00198">
    <property type="entry name" value="4FE4S_FER_1"/>
    <property type="match status" value="1"/>
</dbReference>
<accession>A0A484HJ30</accession>
<dbReference type="InterPro" id="IPR050157">
    <property type="entry name" value="PSI_iron-sulfur_center"/>
</dbReference>
<gene>
    <name evidence="6" type="ORF">EPICR_20057</name>
</gene>
<dbReference type="SUPFAM" id="SSF54862">
    <property type="entry name" value="4Fe-4S ferredoxins"/>
    <property type="match status" value="1"/>
</dbReference>
<protein>
    <submittedName>
        <fullName evidence="6">4Fe-4S ferredoxin</fullName>
    </submittedName>
</protein>
<dbReference type="PANTHER" id="PTHR24960">
    <property type="entry name" value="PHOTOSYSTEM I IRON-SULFUR CENTER-RELATED"/>
    <property type="match status" value="1"/>
</dbReference>
<keyword evidence="3" id="KW-0408">Iron</keyword>
<evidence type="ECO:0000256" key="1">
    <source>
        <dbReference type="ARBA" id="ARBA00022485"/>
    </source>
</evidence>
<evidence type="ECO:0000313" key="6">
    <source>
        <dbReference type="EMBL" id="VEN73592.1"/>
    </source>
</evidence>
<keyword evidence="1" id="KW-0004">4Fe-4S</keyword>
<dbReference type="GO" id="GO:0046872">
    <property type="term" value="F:metal ion binding"/>
    <property type="evidence" value="ECO:0007669"/>
    <property type="project" value="UniProtKB-KW"/>
</dbReference>
<organism evidence="6">
    <name type="scientific">uncultured Desulfobacteraceae bacterium</name>
    <dbReference type="NCBI Taxonomy" id="218296"/>
    <lineage>
        <taxon>Bacteria</taxon>
        <taxon>Pseudomonadati</taxon>
        <taxon>Thermodesulfobacteriota</taxon>
        <taxon>Desulfobacteria</taxon>
        <taxon>Desulfobacterales</taxon>
        <taxon>Desulfobacteraceae</taxon>
        <taxon>environmental samples</taxon>
    </lineage>
</organism>